<keyword evidence="6 11" id="KW-1133">Transmembrane helix</keyword>
<dbReference type="Pfam" id="PF13855">
    <property type="entry name" value="LRR_8"/>
    <property type="match status" value="1"/>
</dbReference>
<name>A0A5C7GSF2_9ROSI</name>
<dbReference type="InterPro" id="IPR001611">
    <property type="entry name" value="Leu-rich_rpt"/>
</dbReference>
<feature type="compositionally biased region" description="Low complexity" evidence="10">
    <location>
        <begin position="27"/>
        <end position="44"/>
    </location>
</feature>
<evidence type="ECO:0000256" key="3">
    <source>
        <dbReference type="ARBA" id="ARBA00022692"/>
    </source>
</evidence>
<dbReference type="FunFam" id="3.80.10.10:FF:000413">
    <property type="entry name" value="Inactive leucine-rich repeat receptor-like protein kinase"/>
    <property type="match status" value="1"/>
</dbReference>
<feature type="region of interest" description="Disordered" evidence="10">
    <location>
        <begin position="379"/>
        <end position="415"/>
    </location>
</feature>
<evidence type="ECO:0000256" key="8">
    <source>
        <dbReference type="ARBA" id="ARBA00023170"/>
    </source>
</evidence>
<accession>A0A5C7GSF2</accession>
<dbReference type="AlphaFoldDB" id="A0A5C7GSF2"/>
<dbReference type="InterPro" id="IPR053038">
    <property type="entry name" value="RLP_Defense"/>
</dbReference>
<feature type="chain" id="PRO_5022898799" description="Leucine-rich repeat-containing N-terminal plant-type domain-containing protein" evidence="12">
    <location>
        <begin position="28"/>
        <end position="446"/>
    </location>
</feature>
<proteinExistence type="predicted"/>
<reference evidence="14" key="1">
    <citation type="journal article" date="2019" name="Gigascience">
        <title>De novo genome assembly of the endangered Acer yangbiense, a plant species with extremely small populations endemic to Yunnan Province, China.</title>
        <authorList>
            <person name="Yang J."/>
            <person name="Wariss H.M."/>
            <person name="Tao L."/>
            <person name="Zhang R."/>
            <person name="Yun Q."/>
            <person name="Hollingsworth P."/>
            <person name="Dao Z."/>
            <person name="Luo G."/>
            <person name="Guo H."/>
            <person name="Ma Y."/>
            <person name="Sun W."/>
        </authorList>
    </citation>
    <scope>NUCLEOTIDE SEQUENCE [LARGE SCALE GENOMIC DNA]</scope>
    <source>
        <strain evidence="14">cv. Malutang</strain>
    </source>
</reference>
<evidence type="ECO:0000256" key="5">
    <source>
        <dbReference type="ARBA" id="ARBA00022737"/>
    </source>
</evidence>
<dbReference type="Proteomes" id="UP000323000">
    <property type="component" value="Chromosome 13"/>
</dbReference>
<dbReference type="SUPFAM" id="SSF52058">
    <property type="entry name" value="L domain-like"/>
    <property type="match status" value="1"/>
</dbReference>
<dbReference type="Gene3D" id="3.80.10.10">
    <property type="entry name" value="Ribonuclease Inhibitor"/>
    <property type="match status" value="1"/>
</dbReference>
<comment type="subcellular location">
    <subcellularLocation>
        <location evidence="1">Membrane</location>
        <topology evidence="1">Single-pass membrane protein</topology>
    </subcellularLocation>
</comment>
<feature type="compositionally biased region" description="Pro residues" evidence="10">
    <location>
        <begin position="45"/>
        <end position="61"/>
    </location>
</feature>
<keyword evidence="7 11" id="KW-0472">Membrane</keyword>
<evidence type="ECO:0000256" key="6">
    <source>
        <dbReference type="ARBA" id="ARBA00022989"/>
    </source>
</evidence>
<protein>
    <recommendedName>
        <fullName evidence="15">Leucine-rich repeat-containing N-terminal plant-type domain-containing protein</fullName>
    </recommendedName>
</protein>
<evidence type="ECO:0008006" key="15">
    <source>
        <dbReference type="Google" id="ProtNLM"/>
    </source>
</evidence>
<evidence type="ECO:0000256" key="1">
    <source>
        <dbReference type="ARBA" id="ARBA00004167"/>
    </source>
</evidence>
<evidence type="ECO:0000256" key="10">
    <source>
        <dbReference type="SAM" id="MobiDB-lite"/>
    </source>
</evidence>
<feature type="region of interest" description="Disordered" evidence="10">
    <location>
        <begin position="27"/>
        <end position="76"/>
    </location>
</feature>
<dbReference type="OrthoDB" id="676979at2759"/>
<evidence type="ECO:0000256" key="9">
    <source>
        <dbReference type="ARBA" id="ARBA00023180"/>
    </source>
</evidence>
<dbReference type="PANTHER" id="PTHR48064">
    <property type="entry name" value="OS01G0750400 PROTEIN"/>
    <property type="match status" value="1"/>
</dbReference>
<keyword evidence="4 12" id="KW-0732">Signal</keyword>
<evidence type="ECO:0000256" key="12">
    <source>
        <dbReference type="SAM" id="SignalP"/>
    </source>
</evidence>
<dbReference type="Pfam" id="PF00560">
    <property type="entry name" value="LRR_1"/>
    <property type="match status" value="2"/>
</dbReference>
<dbReference type="PANTHER" id="PTHR48064:SF1">
    <property type="entry name" value="RECEPTOR-LIKE PROTEIN 51-RELATED"/>
    <property type="match status" value="1"/>
</dbReference>
<dbReference type="EMBL" id="VAHF01000013">
    <property type="protein sequence ID" value="TXG47648.1"/>
    <property type="molecule type" value="Genomic_DNA"/>
</dbReference>
<dbReference type="GO" id="GO:0016020">
    <property type="term" value="C:membrane"/>
    <property type="evidence" value="ECO:0007669"/>
    <property type="project" value="UniProtKB-SubCell"/>
</dbReference>
<evidence type="ECO:0000256" key="11">
    <source>
        <dbReference type="SAM" id="Phobius"/>
    </source>
</evidence>
<feature type="compositionally biased region" description="Acidic residues" evidence="10">
    <location>
        <begin position="395"/>
        <end position="406"/>
    </location>
</feature>
<feature type="signal peptide" evidence="12">
    <location>
        <begin position="1"/>
        <end position="27"/>
    </location>
</feature>
<comment type="caution">
    <text evidence="13">The sequence shown here is derived from an EMBL/GenBank/DDBJ whole genome shotgun (WGS) entry which is preliminary data.</text>
</comment>
<dbReference type="InterPro" id="IPR032675">
    <property type="entry name" value="LRR_dom_sf"/>
</dbReference>
<keyword evidence="3 11" id="KW-0812">Transmembrane</keyword>
<keyword evidence="5" id="KW-0677">Repeat</keyword>
<feature type="compositionally biased region" description="Low complexity" evidence="10">
    <location>
        <begin position="62"/>
        <end position="74"/>
    </location>
</feature>
<keyword evidence="2" id="KW-0433">Leucine-rich repeat</keyword>
<evidence type="ECO:0000313" key="14">
    <source>
        <dbReference type="Proteomes" id="UP000323000"/>
    </source>
</evidence>
<gene>
    <name evidence="13" type="ORF">EZV62_026942</name>
</gene>
<sequence length="446" mass="47408">MKSPPPPPLLLSLLLLLLLFLTTTTSSTNTTTTTHNTTAAAKTLPPSPSPTSSPTAKPPISTPTTPSKPSTPSTLDPKQVTALQALNLPSKNPCSLYKCDSSRPFSHLLSLHLSNCSDDISLSFTALKSLSTLQNISFFNCPIAPIHFPSELSLSLHSFSCIHSLRHLSGVFLARFVNLTDLTISNVPVNASGLYVILGNMKKLNSVTISNASLTGFIPKHLHLNLTHVDLSGNKLRGKIPTSVTLLENLESLNLSSNGLDGEIPSEFGDLISLKNVSLASNSLSGSVPESISAIPGLVHLDLSSNQLNGTIPRFLGVIKGLRYLNLQSNNFHGVLPFNASVIKRLTVFKVGGNSNLCYNHTVLSSKMKLGIAPCDKHGLPMSPPPAKDSSSDGSESDSSDYDDDDSNQKGSQHHGPNKVVLGVAIGLSSIVFLIVFLVLLSKWCG</sequence>
<feature type="transmembrane region" description="Helical" evidence="11">
    <location>
        <begin position="420"/>
        <end position="441"/>
    </location>
</feature>
<evidence type="ECO:0000313" key="13">
    <source>
        <dbReference type="EMBL" id="TXG47648.1"/>
    </source>
</evidence>
<dbReference type="PRINTS" id="PR00019">
    <property type="entry name" value="LEURICHRPT"/>
</dbReference>
<evidence type="ECO:0000256" key="2">
    <source>
        <dbReference type="ARBA" id="ARBA00022614"/>
    </source>
</evidence>
<keyword evidence="9" id="KW-0325">Glycoprotein</keyword>
<keyword evidence="14" id="KW-1185">Reference proteome</keyword>
<organism evidence="13 14">
    <name type="scientific">Acer yangbiense</name>
    <dbReference type="NCBI Taxonomy" id="1000413"/>
    <lineage>
        <taxon>Eukaryota</taxon>
        <taxon>Viridiplantae</taxon>
        <taxon>Streptophyta</taxon>
        <taxon>Embryophyta</taxon>
        <taxon>Tracheophyta</taxon>
        <taxon>Spermatophyta</taxon>
        <taxon>Magnoliopsida</taxon>
        <taxon>eudicotyledons</taxon>
        <taxon>Gunneridae</taxon>
        <taxon>Pentapetalae</taxon>
        <taxon>rosids</taxon>
        <taxon>malvids</taxon>
        <taxon>Sapindales</taxon>
        <taxon>Sapindaceae</taxon>
        <taxon>Hippocastanoideae</taxon>
        <taxon>Acereae</taxon>
        <taxon>Acer</taxon>
    </lineage>
</organism>
<keyword evidence="8" id="KW-0675">Receptor</keyword>
<evidence type="ECO:0000256" key="4">
    <source>
        <dbReference type="ARBA" id="ARBA00022729"/>
    </source>
</evidence>
<evidence type="ECO:0000256" key="7">
    <source>
        <dbReference type="ARBA" id="ARBA00023136"/>
    </source>
</evidence>